<protein>
    <recommendedName>
        <fullName evidence="3">DNA-binding protein</fullName>
    </recommendedName>
</protein>
<organism evidence="1 2">
    <name type="scientific">Streptomyces thinghirensis</name>
    <dbReference type="NCBI Taxonomy" id="551547"/>
    <lineage>
        <taxon>Bacteria</taxon>
        <taxon>Bacillati</taxon>
        <taxon>Actinomycetota</taxon>
        <taxon>Actinomycetes</taxon>
        <taxon>Kitasatosporales</taxon>
        <taxon>Streptomycetaceae</taxon>
        <taxon>Streptomyces</taxon>
    </lineage>
</organism>
<evidence type="ECO:0000313" key="1">
    <source>
        <dbReference type="EMBL" id="GAA5211727.1"/>
    </source>
</evidence>
<dbReference type="Proteomes" id="UP001499878">
    <property type="component" value="Unassembled WGS sequence"/>
</dbReference>
<name>A0ABP9T9Z0_9ACTN</name>
<sequence>MLPLRVFLGRQLDWLAAHAAAGEFSGEVARLARRARRVVDPEVRHEMPIDECVEQGCPGSLTAAVSPRQAQLPAVIRCDHDSAHRRLGHEWLQLSRRLEGAASVAGAASRRSAVAEAEPVRWVTAADIARLWGMSTGSAYRHASEANWRRHSRHGRTYYHGGDVMETLSRRGTATAGG</sequence>
<comment type="caution">
    <text evidence="1">The sequence shown here is derived from an EMBL/GenBank/DDBJ whole genome shotgun (WGS) entry which is preliminary data.</text>
</comment>
<accession>A0ABP9T9Z0</accession>
<keyword evidence="2" id="KW-1185">Reference proteome</keyword>
<reference evidence="2" key="1">
    <citation type="journal article" date="2019" name="Int. J. Syst. Evol. Microbiol.">
        <title>The Global Catalogue of Microorganisms (GCM) 10K type strain sequencing project: providing services to taxonomists for standard genome sequencing and annotation.</title>
        <authorList>
            <consortium name="The Broad Institute Genomics Platform"/>
            <consortium name="The Broad Institute Genome Sequencing Center for Infectious Disease"/>
            <person name="Wu L."/>
            <person name="Ma J."/>
        </authorList>
    </citation>
    <scope>NUCLEOTIDE SEQUENCE [LARGE SCALE GENOMIC DNA]</scope>
    <source>
        <strain evidence="2">JCM 18306</strain>
    </source>
</reference>
<proteinExistence type="predicted"/>
<evidence type="ECO:0008006" key="3">
    <source>
        <dbReference type="Google" id="ProtNLM"/>
    </source>
</evidence>
<gene>
    <name evidence="1" type="ORF">GCM10023323_44490</name>
</gene>
<dbReference type="EMBL" id="BAABJR010000011">
    <property type="protein sequence ID" value="GAA5211727.1"/>
    <property type="molecule type" value="Genomic_DNA"/>
</dbReference>
<evidence type="ECO:0000313" key="2">
    <source>
        <dbReference type="Proteomes" id="UP001499878"/>
    </source>
</evidence>